<dbReference type="AlphaFoldDB" id="A0A1M5MNP2"/>
<gene>
    <name evidence="3" type="ORF">SAMN04488068_1363</name>
</gene>
<evidence type="ECO:0000259" key="2">
    <source>
        <dbReference type="Pfam" id="PF17131"/>
    </source>
</evidence>
<feature type="chain" id="PRO_5013019626" description="Uncharacterized protein TP-0789 domain-containing protein" evidence="1">
    <location>
        <begin position="23"/>
        <end position="286"/>
    </location>
</feature>
<evidence type="ECO:0000313" key="3">
    <source>
        <dbReference type="EMBL" id="SHG78865.1"/>
    </source>
</evidence>
<dbReference type="EMBL" id="FQWZ01000003">
    <property type="protein sequence ID" value="SHG78865.1"/>
    <property type="molecule type" value="Genomic_DNA"/>
</dbReference>
<dbReference type="Pfam" id="PF17131">
    <property type="entry name" value="LolA_like"/>
    <property type="match status" value="1"/>
</dbReference>
<accession>A0A1M5MNP2</accession>
<dbReference type="RefSeq" id="WP_072895803.1">
    <property type="nucleotide sequence ID" value="NZ_FQWZ01000003.1"/>
</dbReference>
<dbReference type="STRING" id="490188.SAMN04488068_1363"/>
<feature type="signal peptide" evidence="1">
    <location>
        <begin position="1"/>
        <end position="22"/>
    </location>
</feature>
<feature type="domain" description="Uncharacterized protein TP-0789" evidence="2">
    <location>
        <begin position="102"/>
        <end position="279"/>
    </location>
</feature>
<keyword evidence="4" id="KW-1185">Reference proteome</keyword>
<dbReference type="Gene3D" id="2.50.20.10">
    <property type="entry name" value="Lipoprotein localisation LolA/LolB/LppX"/>
    <property type="match status" value="1"/>
</dbReference>
<dbReference type="OrthoDB" id="7059977at2"/>
<dbReference type="InterPro" id="IPR033399">
    <property type="entry name" value="TP_0789-like"/>
</dbReference>
<dbReference type="Proteomes" id="UP000199758">
    <property type="component" value="Unassembled WGS sequence"/>
</dbReference>
<keyword evidence="1" id="KW-0732">Signal</keyword>
<dbReference type="CDD" id="cd16329">
    <property type="entry name" value="LolA_like"/>
    <property type="match status" value="1"/>
</dbReference>
<reference evidence="3 4" key="1">
    <citation type="submission" date="2016-11" db="EMBL/GenBank/DDBJ databases">
        <authorList>
            <person name="Jaros S."/>
            <person name="Januszkiewicz K."/>
            <person name="Wedrychowicz H."/>
        </authorList>
    </citation>
    <scope>NUCLEOTIDE SEQUENCE [LARGE SCALE GENOMIC DNA]</scope>
    <source>
        <strain evidence="3 4">CGMCC 1.7049</strain>
    </source>
</reference>
<sequence length="286" mass="31160">MKSAFVRVSGLALLLASTAAAAASPAGNKPVPTAAPGAGSPPLNAFAATVEEINVCTRGNLADRGSLRDVTLTSKARDGKERALKLKLFWKPVKDTGEARLNVRVTEPKDLAGSSYLLVRSEGQEQIYFYLPAANKVQQVSGDDLNRPLWGTDLSYTDLKQLQGLAANGTTKRINDTVIAGRAHYVLETQLADAAPQYATLRTYVDQQSCVPMRSDFLDGSGKLVKQLQADAATLSELSPYWFVTHYAMKDLARNSETQIELSDIYLLERLSEKNFAPATFYLKNE</sequence>
<evidence type="ECO:0000256" key="1">
    <source>
        <dbReference type="SAM" id="SignalP"/>
    </source>
</evidence>
<proteinExistence type="predicted"/>
<protein>
    <recommendedName>
        <fullName evidence="2">Uncharacterized protein TP-0789 domain-containing protein</fullName>
    </recommendedName>
</protein>
<organism evidence="3 4">
    <name type="scientific">Hydrocarboniphaga daqingensis</name>
    <dbReference type="NCBI Taxonomy" id="490188"/>
    <lineage>
        <taxon>Bacteria</taxon>
        <taxon>Pseudomonadati</taxon>
        <taxon>Pseudomonadota</taxon>
        <taxon>Gammaproteobacteria</taxon>
        <taxon>Nevskiales</taxon>
        <taxon>Nevskiaceae</taxon>
        <taxon>Hydrocarboniphaga</taxon>
    </lineage>
</organism>
<name>A0A1M5MNP2_9GAMM</name>
<evidence type="ECO:0000313" key="4">
    <source>
        <dbReference type="Proteomes" id="UP000199758"/>
    </source>
</evidence>